<dbReference type="InterPro" id="IPR000014">
    <property type="entry name" value="PAS"/>
</dbReference>
<dbReference type="InterPro" id="IPR043150">
    <property type="entry name" value="Phytochrome_PHY_sf"/>
</dbReference>
<evidence type="ECO:0000256" key="7">
    <source>
        <dbReference type="ARBA" id="ARBA00023163"/>
    </source>
</evidence>
<dbReference type="GO" id="GO:0009585">
    <property type="term" value="P:red, far-red light phototransduction"/>
    <property type="evidence" value="ECO:0007669"/>
    <property type="project" value="InterPro"/>
</dbReference>
<dbReference type="InterPro" id="IPR005467">
    <property type="entry name" value="His_kinase_dom"/>
</dbReference>
<dbReference type="PROSITE" id="PS50109">
    <property type="entry name" value="HIS_KIN"/>
    <property type="match status" value="1"/>
</dbReference>
<dbReference type="Pfam" id="PF02518">
    <property type="entry name" value="HATPase_c"/>
    <property type="match status" value="1"/>
</dbReference>
<dbReference type="InterPro" id="IPR013767">
    <property type="entry name" value="PAS_fold"/>
</dbReference>
<dbReference type="PROSITE" id="PS50046">
    <property type="entry name" value="PHYTOCHROME_2"/>
    <property type="match status" value="1"/>
</dbReference>
<dbReference type="Gene3D" id="3.30.450.270">
    <property type="match status" value="1"/>
</dbReference>
<dbReference type="FunFam" id="3.30.450.20:FF:000039">
    <property type="entry name" value="Phytochrome"/>
    <property type="match status" value="1"/>
</dbReference>
<dbReference type="SUPFAM" id="SSF55874">
    <property type="entry name" value="ATPase domain of HSP90 chaperone/DNA topoisomerase II/histidine kinase"/>
    <property type="match status" value="1"/>
</dbReference>
<dbReference type="SMART" id="SM00065">
    <property type="entry name" value="GAF"/>
    <property type="match status" value="1"/>
</dbReference>
<keyword evidence="16" id="KW-1185">Reference proteome</keyword>
<dbReference type="InterPro" id="IPR036890">
    <property type="entry name" value="HATPase_C_sf"/>
</dbReference>
<dbReference type="SMART" id="SM00388">
    <property type="entry name" value="HisKA"/>
    <property type="match status" value="1"/>
</dbReference>
<dbReference type="PRINTS" id="PR01033">
    <property type="entry name" value="PHYTOCHROME"/>
</dbReference>
<dbReference type="InterPro" id="IPR013516">
    <property type="entry name" value="Phyto_chromo_BS"/>
</dbReference>
<dbReference type="Gene3D" id="3.30.450.40">
    <property type="match status" value="1"/>
</dbReference>
<dbReference type="Pfam" id="PF00360">
    <property type="entry name" value="PHY"/>
    <property type="match status" value="1"/>
</dbReference>
<evidence type="ECO:0000256" key="5">
    <source>
        <dbReference type="ARBA" id="ARBA00022991"/>
    </source>
</evidence>
<dbReference type="OrthoDB" id="2015534at2759"/>
<evidence type="ECO:0000256" key="8">
    <source>
        <dbReference type="ARBA" id="ARBA00023170"/>
    </source>
</evidence>
<dbReference type="AlphaFoldDB" id="A0A834W0T3"/>
<dbReference type="CDD" id="cd00130">
    <property type="entry name" value="PAS"/>
    <property type="match status" value="2"/>
</dbReference>
<accession>A0A834W0T3</accession>
<dbReference type="GO" id="GO:0006355">
    <property type="term" value="P:regulation of DNA-templated transcription"/>
    <property type="evidence" value="ECO:0007669"/>
    <property type="project" value="InterPro"/>
</dbReference>
<dbReference type="Gene3D" id="3.30.565.10">
    <property type="entry name" value="Histidine kinase-like ATPase, C-terminal domain"/>
    <property type="match status" value="1"/>
</dbReference>
<dbReference type="Pfam" id="PF01590">
    <property type="entry name" value="GAF"/>
    <property type="match status" value="1"/>
</dbReference>
<feature type="domain" description="PAS" evidence="13">
    <location>
        <begin position="750"/>
        <end position="802"/>
    </location>
</feature>
<feature type="domain" description="PAC" evidence="14">
    <location>
        <begin position="690"/>
        <end position="746"/>
    </location>
</feature>
<dbReference type="Proteomes" id="UP000634136">
    <property type="component" value="Unassembled WGS sequence"/>
</dbReference>
<comment type="similarity">
    <text evidence="2 9">Belongs to the phytochrome family.</text>
</comment>
<evidence type="ECO:0000256" key="6">
    <source>
        <dbReference type="ARBA" id="ARBA00023015"/>
    </source>
</evidence>
<dbReference type="GO" id="GO:0042803">
    <property type="term" value="F:protein homodimerization activity"/>
    <property type="evidence" value="ECO:0007669"/>
    <property type="project" value="InterPro"/>
</dbReference>
<dbReference type="InterPro" id="IPR013515">
    <property type="entry name" value="Phytochrome_cen-reg"/>
</dbReference>
<keyword evidence="7 9" id="KW-0804">Transcription</keyword>
<dbReference type="PANTHER" id="PTHR47876">
    <property type="entry name" value="OS08G0260000 PROTEIN"/>
    <property type="match status" value="1"/>
</dbReference>
<organism evidence="15 16">
    <name type="scientific">Senna tora</name>
    <dbReference type="NCBI Taxonomy" id="362788"/>
    <lineage>
        <taxon>Eukaryota</taxon>
        <taxon>Viridiplantae</taxon>
        <taxon>Streptophyta</taxon>
        <taxon>Embryophyta</taxon>
        <taxon>Tracheophyta</taxon>
        <taxon>Spermatophyta</taxon>
        <taxon>Magnoliopsida</taxon>
        <taxon>eudicotyledons</taxon>
        <taxon>Gunneridae</taxon>
        <taxon>Pentapetalae</taxon>
        <taxon>rosids</taxon>
        <taxon>fabids</taxon>
        <taxon>Fabales</taxon>
        <taxon>Fabaceae</taxon>
        <taxon>Caesalpinioideae</taxon>
        <taxon>Cassia clade</taxon>
        <taxon>Senna</taxon>
    </lineage>
</organism>
<comment type="function">
    <text evidence="1">Regulatory photoreceptor which exists in two forms that are reversibly interconvertible by light: the Pr form that absorbs maximally in the red region of the spectrum and the Pfr form that absorbs maximally in the far-red region. Photoconversion of Pr to Pfr induces an array of morphogenic responses, whereas reconversion of Pfr to Pr cancels the induction of those responses. Pfr controls the expression of a number of nuclear genes including those encoding the small subunit of ribulose-bisphosphate carboxylase, chlorophyll A/B binding protein, protochlorophyllide reductase, rRNA, etc. It also controls the expression of its own gene(s) in a negative feedback fashion.</text>
</comment>
<evidence type="ECO:0000256" key="10">
    <source>
        <dbReference type="PIRSR" id="PIRSR000084-50"/>
    </source>
</evidence>
<evidence type="ECO:0000256" key="3">
    <source>
        <dbReference type="ARBA" id="ARBA00022543"/>
    </source>
</evidence>
<dbReference type="FunFam" id="3.30.450.270:FF:000001">
    <property type="entry name" value="Phytochrome"/>
    <property type="match status" value="1"/>
</dbReference>
<dbReference type="InterPro" id="IPR035965">
    <property type="entry name" value="PAS-like_dom_sf"/>
</dbReference>
<evidence type="ECO:0000259" key="13">
    <source>
        <dbReference type="PROSITE" id="PS50112"/>
    </source>
</evidence>
<dbReference type="CDD" id="cd00082">
    <property type="entry name" value="HisKA"/>
    <property type="match status" value="1"/>
</dbReference>
<keyword evidence="6 9" id="KW-0805">Transcription regulation</keyword>
<dbReference type="PROSITE" id="PS50112">
    <property type="entry name" value="PAS"/>
    <property type="match status" value="2"/>
</dbReference>
<evidence type="ECO:0000256" key="4">
    <source>
        <dbReference type="ARBA" id="ARBA00022606"/>
    </source>
</evidence>
<dbReference type="InterPro" id="IPR016132">
    <property type="entry name" value="Phyto_chromo_attachment"/>
</dbReference>
<evidence type="ECO:0000259" key="14">
    <source>
        <dbReference type="PROSITE" id="PS50113"/>
    </source>
</evidence>
<dbReference type="Pfam" id="PF00512">
    <property type="entry name" value="HisKA"/>
    <property type="match status" value="1"/>
</dbReference>
<dbReference type="NCBIfam" id="TIGR00229">
    <property type="entry name" value="sensory_box"/>
    <property type="match status" value="1"/>
</dbReference>
<dbReference type="PROSITE" id="PS50113">
    <property type="entry name" value="PAC"/>
    <property type="match status" value="1"/>
</dbReference>
<dbReference type="InterPro" id="IPR003018">
    <property type="entry name" value="GAF"/>
</dbReference>
<keyword evidence="4 9" id="KW-0716">Sensory transduction</keyword>
<evidence type="ECO:0000256" key="9">
    <source>
        <dbReference type="PIRNR" id="PIRNR000084"/>
    </source>
</evidence>
<dbReference type="SMART" id="SM00387">
    <property type="entry name" value="HATPase_c"/>
    <property type="match status" value="1"/>
</dbReference>
<protein>
    <recommendedName>
        <fullName evidence="9">Phytochrome</fullName>
    </recommendedName>
</protein>
<dbReference type="InterPro" id="IPR001294">
    <property type="entry name" value="Phytochrome"/>
</dbReference>
<dbReference type="Gene3D" id="3.30.450.20">
    <property type="entry name" value="PAS domain"/>
    <property type="match status" value="3"/>
</dbReference>
<dbReference type="InterPro" id="IPR013654">
    <property type="entry name" value="PAS_2"/>
</dbReference>
<dbReference type="PROSITE" id="PS00245">
    <property type="entry name" value="PHYTOCHROME_1"/>
    <property type="match status" value="1"/>
</dbReference>
<dbReference type="GO" id="GO:0000155">
    <property type="term" value="F:phosphorelay sensor kinase activity"/>
    <property type="evidence" value="ECO:0007669"/>
    <property type="project" value="InterPro"/>
</dbReference>
<feature type="domain" description="Phytochrome chromophore attachment site" evidence="11">
    <location>
        <begin position="220"/>
        <end position="394"/>
    </location>
</feature>
<dbReference type="PIRSF" id="PIRSF000084">
    <property type="entry name" value="Phytochrome"/>
    <property type="match status" value="1"/>
</dbReference>
<keyword evidence="3 9" id="KW-0600">Photoreceptor protein</keyword>
<dbReference type="InterPro" id="IPR003594">
    <property type="entry name" value="HATPase_dom"/>
</dbReference>
<feature type="binding site" description="covalent" evidence="10">
    <location>
        <position position="325"/>
    </location>
    <ligand>
        <name>phytochromobilin</name>
        <dbReference type="ChEBI" id="CHEBI:189064"/>
    </ligand>
</feature>
<evidence type="ECO:0000259" key="12">
    <source>
        <dbReference type="PROSITE" id="PS50109"/>
    </source>
</evidence>
<comment type="PTM">
    <text evidence="10">Contains one covalently linked phytochromobilin chromophore.</text>
</comment>
<dbReference type="PANTHER" id="PTHR47876:SF3">
    <property type="entry name" value="PHYTOCHROME 1"/>
    <property type="match status" value="1"/>
</dbReference>
<evidence type="ECO:0000256" key="2">
    <source>
        <dbReference type="ARBA" id="ARBA00008235"/>
    </source>
</evidence>
<proteinExistence type="inferred from homology"/>
<gene>
    <name evidence="15" type="ORF">G2W53_044119</name>
</gene>
<evidence type="ECO:0000313" key="15">
    <source>
        <dbReference type="EMBL" id="KAF7805008.1"/>
    </source>
</evidence>
<dbReference type="GO" id="GO:0017006">
    <property type="term" value="P:protein-tetrapyrrole linkage"/>
    <property type="evidence" value="ECO:0007669"/>
    <property type="project" value="InterPro"/>
</dbReference>
<evidence type="ECO:0000259" key="11">
    <source>
        <dbReference type="PROSITE" id="PS50046"/>
    </source>
</evidence>
<dbReference type="InterPro" id="IPR003661">
    <property type="entry name" value="HisK_dim/P_dom"/>
</dbReference>
<feature type="domain" description="Histidine kinase" evidence="12">
    <location>
        <begin position="902"/>
        <end position="1121"/>
    </location>
</feature>
<dbReference type="Pfam" id="PF08446">
    <property type="entry name" value="PAS_2"/>
    <property type="match status" value="1"/>
</dbReference>
<comment type="caution">
    <text evidence="15">The sequence shown here is derived from an EMBL/GenBank/DDBJ whole genome shotgun (WGS) entry which is preliminary data.</text>
</comment>
<evidence type="ECO:0000256" key="1">
    <source>
        <dbReference type="ARBA" id="ARBA00002479"/>
    </source>
</evidence>
<dbReference type="InterPro" id="IPR000700">
    <property type="entry name" value="PAS-assoc_C"/>
</dbReference>
<keyword evidence="5 9" id="KW-0157">Chromophore</keyword>
<dbReference type="Pfam" id="PF00989">
    <property type="entry name" value="PAS"/>
    <property type="match status" value="2"/>
</dbReference>
<dbReference type="SMART" id="SM00091">
    <property type="entry name" value="PAS"/>
    <property type="match status" value="2"/>
</dbReference>
<dbReference type="SUPFAM" id="SSF55781">
    <property type="entry name" value="GAF domain-like"/>
    <property type="match status" value="2"/>
</dbReference>
<dbReference type="InterPro" id="IPR012129">
    <property type="entry name" value="Phytochrome_A-E"/>
</dbReference>
<dbReference type="GO" id="GO:0009584">
    <property type="term" value="P:detection of visible light"/>
    <property type="evidence" value="ECO:0007669"/>
    <property type="project" value="InterPro"/>
</dbReference>
<dbReference type="InterPro" id="IPR029016">
    <property type="entry name" value="GAF-like_dom_sf"/>
</dbReference>
<evidence type="ECO:0000313" key="16">
    <source>
        <dbReference type="Proteomes" id="UP000634136"/>
    </source>
</evidence>
<name>A0A834W0T3_9FABA</name>
<dbReference type="SUPFAM" id="SSF55785">
    <property type="entry name" value="PYP-like sensor domain (PAS domain)"/>
    <property type="match status" value="3"/>
</dbReference>
<reference evidence="15" key="1">
    <citation type="submission" date="2020-09" db="EMBL/GenBank/DDBJ databases">
        <title>Genome-Enabled Discovery of Anthraquinone Biosynthesis in Senna tora.</title>
        <authorList>
            <person name="Kang S.-H."/>
            <person name="Pandey R.P."/>
            <person name="Lee C.-M."/>
            <person name="Sim J.-S."/>
            <person name="Jeong J.-T."/>
            <person name="Choi B.-S."/>
            <person name="Jung M."/>
            <person name="Ginzburg D."/>
            <person name="Zhao K."/>
            <person name="Won S.Y."/>
            <person name="Oh T.-J."/>
            <person name="Yu Y."/>
            <person name="Kim N.-H."/>
            <person name="Lee O.R."/>
            <person name="Lee T.-H."/>
            <person name="Bashyal P."/>
            <person name="Kim T.-S."/>
            <person name="Lee W.-H."/>
            <person name="Kawkins C."/>
            <person name="Kim C.-K."/>
            <person name="Kim J.S."/>
            <person name="Ahn B.O."/>
            <person name="Rhee S.Y."/>
            <person name="Sohng J.K."/>
        </authorList>
    </citation>
    <scope>NUCLEOTIDE SEQUENCE</scope>
    <source>
        <tissue evidence="15">Leaf</tissue>
    </source>
</reference>
<dbReference type="EMBL" id="JAAIUW010000013">
    <property type="protein sequence ID" value="KAF7805008.1"/>
    <property type="molecule type" value="Genomic_DNA"/>
</dbReference>
<keyword evidence="8 9" id="KW-0675">Receptor</keyword>
<feature type="domain" description="PAS" evidence="13">
    <location>
        <begin position="617"/>
        <end position="687"/>
    </location>
</feature>
<dbReference type="GO" id="GO:0009881">
    <property type="term" value="F:photoreceptor activity"/>
    <property type="evidence" value="ECO:0007669"/>
    <property type="project" value="UniProtKB-KW"/>
</dbReference>
<sequence length="1125" mass="124461">MSSSKPSQSSSNSGRSRHSARIIAQTTVDAKLHANFVESGSSFDYSSSVRASAGTVSTGEHKPRSDRVTSAYLHHMQKSKLIQPFGCLLAVDEKTCKVIAYSENAPEMLTMFTHAVPSVGDHPALAIGSDIRTIFTAPSASALQKAIGFVEVSLLNPILVHCKTSGKPFYAIIHRVTGSLIIDFEPVKPYEVPMTAAGALQSYKLAGKAITRLQSLPSGSMERLCDTMVQEVFELTGYDRVMAYKFHEDDHGEVIAEVKKSGLEPYLGLHYPATDIPQATRFLFMKNKVRMIVDCRAKYVKVLQDEKLPYDITLCGSTLRAPHSCHVQYMENMSLIASLVMAVVVNDNDEDGDSSDSVQPARKRKRLWGLVVCHNYTPRFVPFPLRYACEFLTQVFAINVNKELELEYQMIEKNVLRTQTLLCDMLMRDAPLGIVSQTPNIMDIVKCDGACLLYKNKVWRLGVTPSESQIREIASWLSECHKDSTGLSTDSLSDAGFPGAAALGDAVCGMAAVRIASKDMVFWFRSHAAAEIRWGGAKHEADDGRRMHPRSSFKAFLEVVKSRSLPWKDYEMDSIHSLQLILRNAFRETEIMDISTNAINTRLSDLKIEGMQELEAVTSEMVRLIETATVPILAVDVDGLVNGWNSKIAELTGLPVDQAVGKPLLTLVEDSSTDRVKKMLGMALQGEEEQNVQFEIKTHGSKIDSAPISLVVNACASRDLRGNVVGVCFVAQDITAQKTVMDKFTRIEGDYKAIVQNPNPLIPPIFGTDEFGWCCEWNPAMTKLTGWKREEVMDKMLLGEVFGTQMACCRLKNQEAFVNFGIVLNKAMTGVETEKVAFGFFTRKNRKYVECLLSVSMKLDSEGAITGVFCFLQLASPELQQALHIQRLSEKTALKRLKALTYMKRQIRNPLCGIMFSRKMLDGTELGAEQKQFLHTSAQCQLQLSKILDDSDLDGVIDGYLDLDMVEFTVREVLVASLSQVMTKSEAKSIRIVNEVDDGIMAEILYGDSLRLQQVLADFLMISISFTPSGGQVVVAASLTKDQLGKSVHVANLEFSITHAGSGVTEALLNQMFGSDGHESEEGISLLISRKLLKLMNGDVRYVREEAKSSFILSVELPAAHKLRA</sequence>